<evidence type="ECO:0000256" key="1">
    <source>
        <dbReference type="SAM" id="MobiDB-lite"/>
    </source>
</evidence>
<feature type="region of interest" description="Disordered" evidence="1">
    <location>
        <begin position="1"/>
        <end position="38"/>
    </location>
</feature>
<proteinExistence type="predicted"/>
<reference evidence="2 3" key="1">
    <citation type="submission" date="2017-11" db="EMBL/GenBank/DDBJ databases">
        <title>De-novo sequencing of pomegranate (Punica granatum L.) genome.</title>
        <authorList>
            <person name="Akparov Z."/>
            <person name="Amiraslanov A."/>
            <person name="Hajiyeva S."/>
            <person name="Abbasov M."/>
            <person name="Kaur K."/>
            <person name="Hamwieh A."/>
            <person name="Solovyev V."/>
            <person name="Salamov A."/>
            <person name="Braich B."/>
            <person name="Kosarev P."/>
            <person name="Mahmoud A."/>
            <person name="Hajiyev E."/>
            <person name="Babayeva S."/>
            <person name="Izzatullayeva V."/>
            <person name="Mammadov A."/>
            <person name="Mammadov A."/>
            <person name="Sharifova S."/>
            <person name="Ojaghi J."/>
            <person name="Eynullazada K."/>
            <person name="Bayramov B."/>
            <person name="Abdulazimova A."/>
            <person name="Shahmuradov I."/>
        </authorList>
    </citation>
    <scope>NUCLEOTIDE SEQUENCE [LARGE SCALE GENOMIC DNA]</scope>
    <source>
        <strain evidence="3">cv. AG2017</strain>
        <tissue evidence="2">Leaf</tissue>
    </source>
</reference>
<protein>
    <submittedName>
        <fullName evidence="2">Uncharacterized protein</fullName>
    </submittedName>
</protein>
<organism evidence="2 3">
    <name type="scientific">Punica granatum</name>
    <name type="common">Pomegranate</name>
    <dbReference type="NCBI Taxonomy" id="22663"/>
    <lineage>
        <taxon>Eukaryota</taxon>
        <taxon>Viridiplantae</taxon>
        <taxon>Streptophyta</taxon>
        <taxon>Embryophyta</taxon>
        <taxon>Tracheophyta</taxon>
        <taxon>Spermatophyta</taxon>
        <taxon>Magnoliopsida</taxon>
        <taxon>eudicotyledons</taxon>
        <taxon>Gunneridae</taxon>
        <taxon>Pentapetalae</taxon>
        <taxon>rosids</taxon>
        <taxon>malvids</taxon>
        <taxon>Myrtales</taxon>
        <taxon>Lythraceae</taxon>
        <taxon>Punica</taxon>
    </lineage>
</organism>
<accession>A0A2I0KUT2</accession>
<dbReference type="AlphaFoldDB" id="A0A2I0KUT2"/>
<evidence type="ECO:0000313" key="3">
    <source>
        <dbReference type="Proteomes" id="UP000233551"/>
    </source>
</evidence>
<comment type="caution">
    <text evidence="2">The sequence shown here is derived from an EMBL/GenBank/DDBJ whole genome shotgun (WGS) entry which is preliminary data.</text>
</comment>
<evidence type="ECO:0000313" key="2">
    <source>
        <dbReference type="EMBL" id="PKI72090.1"/>
    </source>
</evidence>
<name>A0A2I0KUT2_PUNGR</name>
<sequence>MPSSIHCRTFQPPNTHPSIPERSSGDSTESSDSQTLPRLFSRIPRQGNTWIVVEKNIPTRKRRRAHGFPSKGGNRMLSCSFRTRNDLFDQIQVRFPSFIVFSHVRECLLLEHARNDLKRDGKTSWNPIWAMGPLGFLQGEVAESHMDSYGLNEASSPRFRSVLEFRAIRNFNNITNIALKRLF</sequence>
<keyword evidence="3" id="KW-1185">Reference proteome</keyword>
<dbReference type="EMBL" id="PGOL01000340">
    <property type="protein sequence ID" value="PKI72090.1"/>
    <property type="molecule type" value="Genomic_DNA"/>
</dbReference>
<dbReference type="Proteomes" id="UP000233551">
    <property type="component" value="Unassembled WGS sequence"/>
</dbReference>
<gene>
    <name evidence="2" type="ORF">CRG98_007477</name>
</gene>